<dbReference type="PANTHER" id="PTHR47396">
    <property type="entry name" value="TYPE I RESTRICTION ENZYME ECOKI R PROTEIN"/>
    <property type="match status" value="1"/>
</dbReference>
<dbReference type="InterPro" id="IPR006935">
    <property type="entry name" value="Helicase/UvrB_N"/>
</dbReference>
<dbReference type="GO" id="GO:0005524">
    <property type="term" value="F:ATP binding"/>
    <property type="evidence" value="ECO:0007669"/>
    <property type="project" value="InterPro"/>
</dbReference>
<dbReference type="InterPro" id="IPR021835">
    <property type="entry name" value="DUF3427"/>
</dbReference>
<dbReference type="CDD" id="cd09204">
    <property type="entry name" value="PLDc_N_DEXD_b2"/>
    <property type="match status" value="1"/>
</dbReference>
<dbReference type="CDD" id="cd18799">
    <property type="entry name" value="SF2_C_EcoAI-like"/>
    <property type="match status" value="1"/>
</dbReference>
<proteinExistence type="predicted"/>
<reference evidence="4" key="1">
    <citation type="submission" date="2014-09" db="EMBL/GenBank/DDBJ databases">
        <authorList>
            <person name="Hjerde E."/>
        </authorList>
    </citation>
    <scope>NUCLEOTIDE SEQUENCE [LARGE SCALE GENOMIC DNA]</scope>
    <source>
        <strain evidence="4">06/09/139</strain>
    </source>
</reference>
<dbReference type="Gene3D" id="3.30.870.10">
    <property type="entry name" value="Endonuclease Chain A"/>
    <property type="match status" value="1"/>
</dbReference>
<gene>
    <name evidence="3" type="ORF">AWOD_I_2116</name>
</gene>
<dbReference type="InterPro" id="IPR050742">
    <property type="entry name" value="Helicase_Restrict-Modif_Enz"/>
</dbReference>
<dbReference type="GO" id="GO:0016787">
    <property type="term" value="F:hydrolase activity"/>
    <property type="evidence" value="ECO:0007669"/>
    <property type="project" value="InterPro"/>
</dbReference>
<feature type="domain" description="Helicase ATP-binding" evidence="1">
    <location>
        <begin position="217"/>
        <end position="367"/>
    </location>
</feature>
<accession>A0A090IUX5</accession>
<evidence type="ECO:0000313" key="3">
    <source>
        <dbReference type="EMBL" id="CED72180.1"/>
    </source>
</evidence>
<dbReference type="SMART" id="SM00487">
    <property type="entry name" value="DEXDc"/>
    <property type="match status" value="1"/>
</dbReference>
<dbReference type="PROSITE" id="PS51194">
    <property type="entry name" value="HELICASE_CTER"/>
    <property type="match status" value="1"/>
</dbReference>
<dbReference type="EMBL" id="LN554846">
    <property type="protein sequence ID" value="CED72180.1"/>
    <property type="molecule type" value="Genomic_DNA"/>
</dbReference>
<dbReference type="InterPro" id="IPR027417">
    <property type="entry name" value="P-loop_NTPase"/>
</dbReference>
<protein>
    <submittedName>
        <fullName evidence="3">Putative type III restriction enzyme, res subunit</fullName>
    </submittedName>
</protein>
<organism evidence="3 4">
    <name type="scientific">Aliivibrio wodanis</name>
    <dbReference type="NCBI Taxonomy" id="80852"/>
    <lineage>
        <taxon>Bacteria</taxon>
        <taxon>Pseudomonadati</taxon>
        <taxon>Pseudomonadota</taxon>
        <taxon>Gammaproteobacteria</taxon>
        <taxon>Vibrionales</taxon>
        <taxon>Vibrionaceae</taxon>
        <taxon>Aliivibrio</taxon>
    </lineage>
</organism>
<sequence length="950" mass="108509">MDSAVSVTSVGNHQNNLVLNNEYDNFYNELRRSFHGCKQFYINVAFVSYSGLQILLDILKEADEKGITGKVITSTYLNFTDPKALDKLRTFSNIELKLFIAKPNLGFHPKGYIFEYEGETKVIVGSSNITQSALKSNVEWNISTVASADDTFVTSAVDEFNSIWSSSIQVTDEVLEQYRSFLKELAQPKGTSKQFVLGGTKIEPNTMQAEALHNLNRLRGHGETKALAIAATGSGKTYMAAFDVREMAPKRMLFVVHREEILLDARKSFARVMGVEPTKFGILSGNQKNWDCDYLFATNLSLLNNLDRFEQEHFEYIVIDEAHHVSSNTYQKALAHFKPKFLLGMTATPERGDAQSIYENFDNNIAVEIRLRDALDADLVAPFHYFGITEVGSVDYQGVNLNDIDALAKLLQTNRRVDHIVSNMEFYGYDGDTCKAVGFCVNVEHARYMAEEFNKVGINACYLNSETSRDERQRAIVRLSSDSDPLQIIFTVDLFNEGVDIPAINLVLMLRPTSSPIVFIQQLGRGLRKHESKTFLTVLDFIGNHNKAFLMAIALCGSRFYDKDSLKVAVKKDFSSIPGCTHIQLDPISKEQILRQIEDENFNSMKYLKEEYLNFKLDLGNRIPNLMDFYVVDGAPDPIRYIKKERSYLNFLSKVEKNEPSIMPLITNDEHDKYQRYLDGCLPIKRPHEFIIMSYLVENDAITFEQARYEIERYLNHVDTETLRHAFEYINCNFFDSREKKNWPHFAQLVEGNNGLVLERSNEFSQLAAIPLSQHWLLTTLEYGLECYANNFDSDDYGLPSLKLYQQYNMRDIALVANARKTHSSYRGTGVLREGQDFFFFIDLHKEEGAIEYNDKFISSSQFQWDSPAGCSPTSKQGDGIINHKKHDFRLHLFVRKFKALDGVTEPYVYIGKADVISYEGKKPINFQLALHNQVPQAIYDEFVTDTVVD</sequence>
<dbReference type="GeneID" id="28541693"/>
<dbReference type="SUPFAM" id="SSF56024">
    <property type="entry name" value="Phospholipase D/nuclease"/>
    <property type="match status" value="1"/>
</dbReference>
<dbReference type="InterPro" id="IPR025202">
    <property type="entry name" value="PLD-like_dom"/>
</dbReference>
<evidence type="ECO:0000313" key="4">
    <source>
        <dbReference type="Proteomes" id="UP000032427"/>
    </source>
</evidence>
<dbReference type="GO" id="GO:0005829">
    <property type="term" value="C:cytosol"/>
    <property type="evidence" value="ECO:0007669"/>
    <property type="project" value="TreeGrafter"/>
</dbReference>
<dbReference type="InterPro" id="IPR014001">
    <property type="entry name" value="Helicase_ATP-bd"/>
</dbReference>
<dbReference type="InterPro" id="IPR058403">
    <property type="entry name" value="DUF8090"/>
</dbReference>
<name>A0A090IUX5_9GAMM</name>
<dbReference type="STRING" id="80852.AWOD_I_2116"/>
<keyword evidence="4" id="KW-1185">Reference proteome</keyword>
<dbReference type="Pfam" id="PF26350">
    <property type="entry name" value="DUF8090"/>
    <property type="match status" value="1"/>
</dbReference>
<dbReference type="OrthoDB" id="9804086at2"/>
<dbReference type="Pfam" id="PF13091">
    <property type="entry name" value="PLDc_2"/>
    <property type="match status" value="1"/>
</dbReference>
<dbReference type="InterPro" id="IPR001650">
    <property type="entry name" value="Helicase_C-like"/>
</dbReference>
<dbReference type="Pfam" id="PF00271">
    <property type="entry name" value="Helicase_C"/>
    <property type="match status" value="1"/>
</dbReference>
<dbReference type="CDD" id="cd18032">
    <property type="entry name" value="DEXHc_RE_I_III_res"/>
    <property type="match status" value="1"/>
</dbReference>
<dbReference type="SUPFAM" id="SSF52540">
    <property type="entry name" value="P-loop containing nucleoside triphosphate hydrolases"/>
    <property type="match status" value="1"/>
</dbReference>
<evidence type="ECO:0000259" key="2">
    <source>
        <dbReference type="PROSITE" id="PS51194"/>
    </source>
</evidence>
<dbReference type="PROSITE" id="PS51192">
    <property type="entry name" value="HELICASE_ATP_BIND_1"/>
    <property type="match status" value="1"/>
</dbReference>
<dbReference type="GO" id="GO:0003677">
    <property type="term" value="F:DNA binding"/>
    <property type="evidence" value="ECO:0007669"/>
    <property type="project" value="InterPro"/>
</dbReference>
<dbReference type="Proteomes" id="UP000032427">
    <property type="component" value="Chromosome 1"/>
</dbReference>
<dbReference type="Pfam" id="PF04851">
    <property type="entry name" value="ResIII"/>
    <property type="match status" value="1"/>
</dbReference>
<dbReference type="PANTHER" id="PTHR47396:SF1">
    <property type="entry name" value="ATP-DEPENDENT HELICASE IRC3-RELATED"/>
    <property type="match status" value="1"/>
</dbReference>
<evidence type="ECO:0000259" key="1">
    <source>
        <dbReference type="PROSITE" id="PS51192"/>
    </source>
</evidence>
<dbReference type="KEGG" id="awd:AWOD_I_2116"/>
<feature type="domain" description="Helicase C-terminal" evidence="2">
    <location>
        <begin position="403"/>
        <end position="574"/>
    </location>
</feature>
<dbReference type="Gene3D" id="3.40.50.300">
    <property type="entry name" value="P-loop containing nucleotide triphosphate hydrolases"/>
    <property type="match status" value="2"/>
</dbReference>
<dbReference type="HOGENOM" id="CLU_005588_1_1_6"/>
<dbReference type="AlphaFoldDB" id="A0A090IUX5"/>
<dbReference type="SMART" id="SM00490">
    <property type="entry name" value="HELICc"/>
    <property type="match status" value="1"/>
</dbReference>
<dbReference type="PATRIC" id="fig|80852.17.peg.2187"/>
<dbReference type="Pfam" id="PF11907">
    <property type="entry name" value="DUF3427"/>
    <property type="match status" value="1"/>
</dbReference>